<keyword evidence="2" id="KW-0805">Transcription regulation</keyword>
<dbReference type="EMBL" id="MKIE01000003">
    <property type="protein sequence ID" value="OHW62483.1"/>
    <property type="molecule type" value="Genomic_DNA"/>
</dbReference>
<dbReference type="AlphaFoldDB" id="A0A1S1V7A9"/>
<accession>A0A1S1V7A9</accession>
<dbReference type="PROSITE" id="PS50931">
    <property type="entry name" value="HTH_LYSR"/>
    <property type="match status" value="1"/>
</dbReference>
<gene>
    <name evidence="6" type="primary">cysL_2</name>
    <name evidence="6" type="ORF">EUAN_10450</name>
</gene>
<dbReference type="Gene3D" id="1.10.10.10">
    <property type="entry name" value="Winged helix-like DNA-binding domain superfamily/Winged helix DNA-binding domain"/>
    <property type="match status" value="1"/>
</dbReference>
<evidence type="ECO:0000256" key="2">
    <source>
        <dbReference type="ARBA" id="ARBA00023015"/>
    </source>
</evidence>
<dbReference type="FunFam" id="1.10.10.10:FF:000001">
    <property type="entry name" value="LysR family transcriptional regulator"/>
    <property type="match status" value="1"/>
</dbReference>
<dbReference type="InterPro" id="IPR047788">
    <property type="entry name" value="LysR-like_Sec_metab"/>
</dbReference>
<dbReference type="Pfam" id="PF03466">
    <property type="entry name" value="LysR_substrate"/>
    <property type="match status" value="1"/>
</dbReference>
<comment type="caution">
    <text evidence="6">The sequence shown here is derived from an EMBL/GenBank/DDBJ whole genome shotgun (WGS) entry which is preliminary data.</text>
</comment>
<dbReference type="OrthoDB" id="119203at2"/>
<evidence type="ECO:0000256" key="3">
    <source>
        <dbReference type="ARBA" id="ARBA00023125"/>
    </source>
</evidence>
<dbReference type="NCBIfam" id="NF040786">
    <property type="entry name" value="LysR_Sec_metab"/>
    <property type="match status" value="1"/>
</dbReference>
<dbReference type="SUPFAM" id="SSF46785">
    <property type="entry name" value="Winged helix' DNA-binding domain"/>
    <property type="match status" value="1"/>
</dbReference>
<evidence type="ECO:0000313" key="6">
    <source>
        <dbReference type="EMBL" id="OHW62483.1"/>
    </source>
</evidence>
<dbReference type="RefSeq" id="WP_071062394.1">
    <property type="nucleotide sequence ID" value="NZ_MKIE01000003.1"/>
</dbReference>
<proteinExistence type="inferred from homology"/>
<name>A0A1S1V7A9_9FIRM</name>
<keyword evidence="7" id="KW-1185">Reference proteome</keyword>
<dbReference type="STRING" id="39480.EUAN_10450"/>
<dbReference type="InterPro" id="IPR005119">
    <property type="entry name" value="LysR_subst-bd"/>
</dbReference>
<feature type="domain" description="HTH lysR-type" evidence="5">
    <location>
        <begin position="1"/>
        <end position="58"/>
    </location>
</feature>
<dbReference type="GO" id="GO:0003700">
    <property type="term" value="F:DNA-binding transcription factor activity"/>
    <property type="evidence" value="ECO:0007669"/>
    <property type="project" value="InterPro"/>
</dbReference>
<dbReference type="PRINTS" id="PR00039">
    <property type="entry name" value="HTHLYSR"/>
</dbReference>
<sequence>MDFRQLETFVMVVKLKSFSKAAQKLYLTQPTVTSHIQSLEEELGTILLNRFGKQVTTTGAGNLLYDYALEMIHMKNMAQFDLSAYNGKIQGHLSISASSIPRHYMLPELLKKFISEYPDISFSVTERDSKKVVENILCGDTDFGLIGAKFSNQYLDYIEILEDRLCIIAPNNSDFPWENDSFIDKDFLLSQKLLLREKGSGTRRIVESTFLNKELDRDSLNLISYVEDAEAIKKFVEAGIGVSFMSEKAVKREVELGLLKRYYLENLEFKRDFYFVYHNRRELSPLSKRFRDFILEKSGICQKTE</sequence>
<dbReference type="InterPro" id="IPR036388">
    <property type="entry name" value="WH-like_DNA-bd_sf"/>
</dbReference>
<dbReference type="PANTHER" id="PTHR30126:SF64">
    <property type="entry name" value="HTH-TYPE TRANSCRIPTIONAL REGULATOR CITR"/>
    <property type="match status" value="1"/>
</dbReference>
<evidence type="ECO:0000256" key="4">
    <source>
        <dbReference type="ARBA" id="ARBA00023163"/>
    </source>
</evidence>
<keyword evidence="3" id="KW-0238">DNA-binding</keyword>
<dbReference type="GO" id="GO:0000976">
    <property type="term" value="F:transcription cis-regulatory region binding"/>
    <property type="evidence" value="ECO:0007669"/>
    <property type="project" value="TreeGrafter"/>
</dbReference>
<dbReference type="Proteomes" id="UP000180254">
    <property type="component" value="Unassembled WGS sequence"/>
</dbReference>
<organism evidence="6 7">
    <name type="scientific">Andreesenia angusta</name>
    <dbReference type="NCBI Taxonomy" id="39480"/>
    <lineage>
        <taxon>Bacteria</taxon>
        <taxon>Bacillati</taxon>
        <taxon>Bacillota</taxon>
        <taxon>Tissierellia</taxon>
        <taxon>Tissierellales</taxon>
        <taxon>Gottschalkiaceae</taxon>
        <taxon>Andreesenia</taxon>
    </lineage>
</organism>
<evidence type="ECO:0000259" key="5">
    <source>
        <dbReference type="PROSITE" id="PS50931"/>
    </source>
</evidence>
<dbReference type="Gene3D" id="3.40.190.290">
    <property type="match status" value="1"/>
</dbReference>
<evidence type="ECO:0000313" key="7">
    <source>
        <dbReference type="Proteomes" id="UP000180254"/>
    </source>
</evidence>
<dbReference type="SUPFAM" id="SSF53850">
    <property type="entry name" value="Periplasmic binding protein-like II"/>
    <property type="match status" value="1"/>
</dbReference>
<evidence type="ECO:0000256" key="1">
    <source>
        <dbReference type="ARBA" id="ARBA00009437"/>
    </source>
</evidence>
<dbReference type="InterPro" id="IPR036390">
    <property type="entry name" value="WH_DNA-bd_sf"/>
</dbReference>
<dbReference type="Pfam" id="PF00126">
    <property type="entry name" value="HTH_1"/>
    <property type="match status" value="1"/>
</dbReference>
<protein>
    <submittedName>
        <fullName evidence="6">HTH-type transcriptional regulator CysL</fullName>
    </submittedName>
</protein>
<dbReference type="InterPro" id="IPR000847">
    <property type="entry name" value="LysR_HTH_N"/>
</dbReference>
<keyword evidence="4" id="KW-0804">Transcription</keyword>
<dbReference type="PANTHER" id="PTHR30126">
    <property type="entry name" value="HTH-TYPE TRANSCRIPTIONAL REGULATOR"/>
    <property type="match status" value="1"/>
</dbReference>
<reference evidence="6 7" key="1">
    <citation type="submission" date="2016-09" db="EMBL/GenBank/DDBJ databases">
        <title>Genome sequence of Eubacterium angustum.</title>
        <authorList>
            <person name="Poehlein A."/>
            <person name="Daniel R."/>
        </authorList>
    </citation>
    <scope>NUCLEOTIDE SEQUENCE [LARGE SCALE GENOMIC DNA]</scope>
    <source>
        <strain evidence="6 7">DSM 1989</strain>
    </source>
</reference>
<comment type="similarity">
    <text evidence="1">Belongs to the LysR transcriptional regulatory family.</text>
</comment>